<proteinExistence type="predicted"/>
<evidence type="ECO:0000313" key="1">
    <source>
        <dbReference type="EMBL" id="AFZ36386.1"/>
    </source>
</evidence>
<dbReference type="PATRIC" id="fig|111780.3.peg.2982"/>
<evidence type="ECO:0008006" key="3">
    <source>
        <dbReference type="Google" id="ProtNLM"/>
    </source>
</evidence>
<keyword evidence="2" id="KW-1185">Reference proteome</keyword>
<name>K9XWC6_STAC7</name>
<dbReference type="Proteomes" id="UP000010473">
    <property type="component" value="Chromosome"/>
</dbReference>
<reference evidence="2" key="1">
    <citation type="journal article" date="2013" name="Proc. Natl. Acad. Sci. U.S.A.">
        <title>Improving the coverage of the cyanobacterial phylum using diversity-driven genome sequencing.</title>
        <authorList>
            <person name="Shih P.M."/>
            <person name="Wu D."/>
            <person name="Latifi A."/>
            <person name="Axen S.D."/>
            <person name="Fewer D.P."/>
            <person name="Talla E."/>
            <person name="Calteau A."/>
            <person name="Cai F."/>
            <person name="Tandeau de Marsac N."/>
            <person name="Rippka R."/>
            <person name="Herdman M."/>
            <person name="Sivonen K."/>
            <person name="Coursin T."/>
            <person name="Laurent T."/>
            <person name="Goodwin L."/>
            <person name="Nolan M."/>
            <person name="Davenport K.W."/>
            <person name="Han C.S."/>
            <person name="Rubin E.M."/>
            <person name="Eisen J.A."/>
            <person name="Woyke T."/>
            <person name="Gugger M."/>
            <person name="Kerfeld C.A."/>
        </authorList>
    </citation>
    <scope>NUCLEOTIDE SEQUENCE [LARGE SCALE GENOMIC DNA]</scope>
    <source>
        <strain evidence="2">ATCC 29371 / PCC 7437</strain>
    </source>
</reference>
<dbReference type="OrthoDB" id="433602at2"/>
<dbReference type="Pfam" id="PF11165">
    <property type="entry name" value="DUF2949"/>
    <property type="match status" value="1"/>
</dbReference>
<accession>K9XWC6</accession>
<dbReference type="STRING" id="111780.Sta7437_2866"/>
<dbReference type="KEGG" id="scs:Sta7437_2866"/>
<dbReference type="RefSeq" id="WP_015194053.1">
    <property type="nucleotide sequence ID" value="NC_019748.1"/>
</dbReference>
<organism evidence="1 2">
    <name type="scientific">Stanieria cyanosphaera (strain ATCC 29371 / PCC 7437)</name>
    <dbReference type="NCBI Taxonomy" id="111780"/>
    <lineage>
        <taxon>Bacteria</taxon>
        <taxon>Bacillati</taxon>
        <taxon>Cyanobacteriota</taxon>
        <taxon>Cyanophyceae</taxon>
        <taxon>Pleurocapsales</taxon>
        <taxon>Dermocarpellaceae</taxon>
        <taxon>Stanieria</taxon>
    </lineage>
</organism>
<dbReference type="InterPro" id="IPR021336">
    <property type="entry name" value="DUF2949"/>
</dbReference>
<gene>
    <name evidence="1" type="ordered locus">Sta7437_2866</name>
</gene>
<dbReference type="AlphaFoldDB" id="K9XWC6"/>
<protein>
    <recommendedName>
        <fullName evidence="3">DUF2949 domain-containing protein</fullName>
    </recommendedName>
</protein>
<sequence>MSRQPEILNQFIRFLQSDLAIPKDCIAIARRSGEQDPNRLSLILWQYGLITLQQLDRVFDWLETV</sequence>
<dbReference type="EMBL" id="CP003653">
    <property type="protein sequence ID" value="AFZ36386.1"/>
    <property type="molecule type" value="Genomic_DNA"/>
</dbReference>
<dbReference type="HOGENOM" id="CLU_184319_1_0_3"/>
<evidence type="ECO:0000313" key="2">
    <source>
        <dbReference type="Proteomes" id="UP000010473"/>
    </source>
</evidence>